<gene>
    <name evidence="1" type="ORF">E1293_09390</name>
</gene>
<dbReference type="OrthoDB" id="189743at2"/>
<dbReference type="SUPFAM" id="SSF53335">
    <property type="entry name" value="S-adenosyl-L-methionine-dependent methyltransferases"/>
    <property type="match status" value="1"/>
</dbReference>
<dbReference type="GO" id="GO:0032259">
    <property type="term" value="P:methylation"/>
    <property type="evidence" value="ECO:0007669"/>
    <property type="project" value="UniProtKB-KW"/>
</dbReference>
<evidence type="ECO:0000313" key="1">
    <source>
        <dbReference type="EMBL" id="TDD86517.1"/>
    </source>
</evidence>
<dbReference type="CDD" id="cd02440">
    <property type="entry name" value="AdoMet_MTases"/>
    <property type="match status" value="1"/>
</dbReference>
<keyword evidence="2" id="KW-1185">Reference proteome</keyword>
<comment type="caution">
    <text evidence="1">The sequence shown here is derived from an EMBL/GenBank/DDBJ whole genome shotgun (WGS) entry which is preliminary data.</text>
</comment>
<sequence length="322" mass="35910">MAGAEPRMTGCPLCRAPRTLPWARARDLEYFTSGDEFAYRRCPDCRLVFIDPVPADRLAEIYPPSYYSYGPPDRSFAARVKLRLDAALFRRVLAGVPGEAVNVLDVGGGDGAHLSLIRELEPRTALTQVVDLDERAGRLARARGHRYHQGRIEDFEPGERFGLILLLNLIEHVADPAAVLAALRRCLAPGGVILVKTPNADSLDARLFRHRNWGGLHCPRHWRLFDRGNLTRLAGAAGLRVRRFRYTQGAPFWTASVLAWLAGRGLVRLSAGRPVVRHPLYPVLTPLFAGFDFVRARFRGRPSQMFLELESDGWTGNSPGNL</sequence>
<dbReference type="EMBL" id="SMKY01000029">
    <property type="protein sequence ID" value="TDD86517.1"/>
    <property type="molecule type" value="Genomic_DNA"/>
</dbReference>
<dbReference type="Gene3D" id="3.40.50.150">
    <property type="entry name" value="Vaccinia Virus protein VP39"/>
    <property type="match status" value="1"/>
</dbReference>
<evidence type="ECO:0000313" key="2">
    <source>
        <dbReference type="Proteomes" id="UP000295578"/>
    </source>
</evidence>
<name>A0A4V2YWV8_9ACTN</name>
<organism evidence="1 2">
    <name type="scientific">Actinomadura darangshiensis</name>
    <dbReference type="NCBI Taxonomy" id="705336"/>
    <lineage>
        <taxon>Bacteria</taxon>
        <taxon>Bacillati</taxon>
        <taxon>Actinomycetota</taxon>
        <taxon>Actinomycetes</taxon>
        <taxon>Streptosporangiales</taxon>
        <taxon>Thermomonosporaceae</taxon>
        <taxon>Actinomadura</taxon>
    </lineage>
</organism>
<protein>
    <submittedName>
        <fullName evidence="1">Class I SAM-dependent methyltransferase</fullName>
    </submittedName>
</protein>
<keyword evidence="1" id="KW-0489">Methyltransferase</keyword>
<keyword evidence="1" id="KW-0808">Transferase</keyword>
<dbReference type="Proteomes" id="UP000295578">
    <property type="component" value="Unassembled WGS sequence"/>
</dbReference>
<dbReference type="InterPro" id="IPR029063">
    <property type="entry name" value="SAM-dependent_MTases_sf"/>
</dbReference>
<dbReference type="GO" id="GO:0008168">
    <property type="term" value="F:methyltransferase activity"/>
    <property type="evidence" value="ECO:0007669"/>
    <property type="project" value="UniProtKB-KW"/>
</dbReference>
<dbReference type="PANTHER" id="PTHR43861">
    <property type="entry name" value="TRANS-ACONITATE 2-METHYLTRANSFERASE-RELATED"/>
    <property type="match status" value="1"/>
</dbReference>
<reference evidence="1 2" key="1">
    <citation type="submission" date="2019-03" db="EMBL/GenBank/DDBJ databases">
        <title>Draft genome sequences of novel Actinobacteria.</title>
        <authorList>
            <person name="Sahin N."/>
            <person name="Ay H."/>
            <person name="Saygin H."/>
        </authorList>
    </citation>
    <scope>NUCLEOTIDE SEQUENCE [LARGE SCALE GENOMIC DNA]</scope>
    <source>
        <strain evidence="1 2">DSM 45941</strain>
    </source>
</reference>
<dbReference type="AlphaFoldDB" id="A0A4V2YWV8"/>
<accession>A0A4V2YWV8</accession>
<dbReference type="Pfam" id="PF13489">
    <property type="entry name" value="Methyltransf_23"/>
    <property type="match status" value="1"/>
</dbReference>
<proteinExistence type="predicted"/>